<dbReference type="Gene3D" id="1.10.10.60">
    <property type="entry name" value="Homeodomain-like"/>
    <property type="match status" value="2"/>
</dbReference>
<gene>
    <name evidence="5" type="ORF">OSR52_06075</name>
</gene>
<keyword evidence="2" id="KW-0238">DNA-binding</keyword>
<evidence type="ECO:0000256" key="2">
    <source>
        <dbReference type="ARBA" id="ARBA00023125"/>
    </source>
</evidence>
<evidence type="ECO:0000313" key="5">
    <source>
        <dbReference type="EMBL" id="MDG3585432.1"/>
    </source>
</evidence>
<dbReference type="InterPro" id="IPR009057">
    <property type="entry name" value="Homeodomain-like_sf"/>
</dbReference>
<dbReference type="InterPro" id="IPR020449">
    <property type="entry name" value="Tscrpt_reg_AraC-type_HTH"/>
</dbReference>
<name>A0ABT6FQ88_9FLAO</name>
<dbReference type="PANTHER" id="PTHR43280:SF32">
    <property type="entry name" value="TRANSCRIPTIONAL REGULATORY PROTEIN"/>
    <property type="match status" value="1"/>
</dbReference>
<dbReference type="PANTHER" id="PTHR43280">
    <property type="entry name" value="ARAC-FAMILY TRANSCRIPTIONAL REGULATOR"/>
    <property type="match status" value="1"/>
</dbReference>
<dbReference type="SUPFAM" id="SSF46689">
    <property type="entry name" value="Homeodomain-like"/>
    <property type="match status" value="1"/>
</dbReference>
<proteinExistence type="predicted"/>
<feature type="domain" description="HTH araC/xylS-type" evidence="4">
    <location>
        <begin position="195"/>
        <end position="296"/>
    </location>
</feature>
<evidence type="ECO:0000259" key="4">
    <source>
        <dbReference type="PROSITE" id="PS01124"/>
    </source>
</evidence>
<dbReference type="RefSeq" id="WP_277899300.1">
    <property type="nucleotide sequence ID" value="NZ_JAPMUA010000002.1"/>
</dbReference>
<dbReference type="EMBL" id="JAPMUA010000002">
    <property type="protein sequence ID" value="MDG3585432.1"/>
    <property type="molecule type" value="Genomic_DNA"/>
</dbReference>
<dbReference type="Proteomes" id="UP001153642">
    <property type="component" value="Unassembled WGS sequence"/>
</dbReference>
<dbReference type="SMART" id="SM00342">
    <property type="entry name" value="HTH_ARAC"/>
    <property type="match status" value="1"/>
</dbReference>
<keyword evidence="1" id="KW-0805">Transcription regulation</keyword>
<keyword evidence="3" id="KW-0804">Transcription</keyword>
<accession>A0ABT6FQ88</accession>
<sequence>MDGIITFDTIKQYCDFNNNEALHPLVGIIDLSKAKPRQFTRFRYNFYVIFFKEIKCGDLRYGCNYYDYEEGTLVFLAPGQVIGENKAEYYQPKGIALVFHPDFILGTALGQHIQEYTFFNYEVSEALHLSVPERDMIKDIFTKINHELKQLIDKHTKSLVISNIELFLNYCVRFYDRQFITRTNANQDIIVRFEKLLNDYFHSEKPEKLGLPSVAYCAEQLFISPNYLGDMIKKETGKSPQEHIQLKLISIAKERIFDPSKSISEIAYELGFKYPQHFSKMFKKITGASPNDYRLMN</sequence>
<comment type="caution">
    <text evidence="5">The sequence shown here is derived from an EMBL/GenBank/DDBJ whole genome shotgun (WGS) entry which is preliminary data.</text>
</comment>
<evidence type="ECO:0000256" key="1">
    <source>
        <dbReference type="ARBA" id="ARBA00023015"/>
    </source>
</evidence>
<keyword evidence="6" id="KW-1185">Reference proteome</keyword>
<dbReference type="Pfam" id="PF12833">
    <property type="entry name" value="HTH_18"/>
    <property type="match status" value="1"/>
</dbReference>
<organism evidence="5 6">
    <name type="scientific">Galbibacter pacificus</name>
    <dbReference type="NCBI Taxonomy" id="2996052"/>
    <lineage>
        <taxon>Bacteria</taxon>
        <taxon>Pseudomonadati</taxon>
        <taxon>Bacteroidota</taxon>
        <taxon>Flavobacteriia</taxon>
        <taxon>Flavobacteriales</taxon>
        <taxon>Flavobacteriaceae</taxon>
        <taxon>Galbibacter</taxon>
    </lineage>
</organism>
<dbReference type="PROSITE" id="PS01124">
    <property type="entry name" value="HTH_ARAC_FAMILY_2"/>
    <property type="match status" value="1"/>
</dbReference>
<reference evidence="5" key="1">
    <citation type="submission" date="2022-11" db="EMBL/GenBank/DDBJ databases">
        <title>High-quality draft genome sequence of Galbibacter sp. strain CMA-7.</title>
        <authorList>
            <person name="Wei L."/>
            <person name="Dong C."/>
            <person name="Shao Z."/>
        </authorList>
    </citation>
    <scope>NUCLEOTIDE SEQUENCE</scope>
    <source>
        <strain evidence="5">CMA-7</strain>
    </source>
</reference>
<protein>
    <submittedName>
        <fullName evidence="5">Helix-turn-helix domain-containing protein</fullName>
    </submittedName>
</protein>
<dbReference type="InterPro" id="IPR018060">
    <property type="entry name" value="HTH_AraC"/>
</dbReference>
<evidence type="ECO:0000256" key="3">
    <source>
        <dbReference type="ARBA" id="ARBA00023163"/>
    </source>
</evidence>
<dbReference type="PRINTS" id="PR00032">
    <property type="entry name" value="HTHARAC"/>
</dbReference>
<evidence type="ECO:0000313" key="6">
    <source>
        <dbReference type="Proteomes" id="UP001153642"/>
    </source>
</evidence>